<organism evidence="7">
    <name type="scientific">Streptomyces violaceusniger</name>
    <dbReference type="NCBI Taxonomy" id="68280"/>
    <lineage>
        <taxon>Bacteria</taxon>
        <taxon>Bacillati</taxon>
        <taxon>Actinomycetota</taxon>
        <taxon>Actinomycetes</taxon>
        <taxon>Kitasatosporales</taxon>
        <taxon>Streptomycetaceae</taxon>
        <taxon>Streptomyces</taxon>
        <taxon>Streptomyces violaceusniger group</taxon>
    </lineage>
</organism>
<dbReference type="AlphaFoldDB" id="A0A6F8Z2J5"/>
<dbReference type="InterPro" id="IPR015424">
    <property type="entry name" value="PyrdxlP-dep_Trfase"/>
</dbReference>
<dbReference type="InterPro" id="IPR004839">
    <property type="entry name" value="Aminotransferase_I/II_large"/>
</dbReference>
<comment type="similarity">
    <text evidence="5">Belongs to the class-II pyridoxal-phosphate-dependent aminotransferase family. MalY/PatB cystathionine beta-lyase subfamily.</text>
</comment>
<dbReference type="SUPFAM" id="SSF53383">
    <property type="entry name" value="PLP-dependent transferases"/>
    <property type="match status" value="1"/>
</dbReference>
<dbReference type="EC" id="4.4.1.13" evidence="2"/>
<keyword evidence="3" id="KW-0663">Pyridoxal phosphate</keyword>
<evidence type="ECO:0000259" key="6">
    <source>
        <dbReference type="Pfam" id="PF00155"/>
    </source>
</evidence>
<gene>
    <name evidence="7" type="primary">orf30</name>
</gene>
<proteinExistence type="inferred from homology"/>
<dbReference type="SMR" id="A0A6F8Z2J5"/>
<evidence type="ECO:0000256" key="5">
    <source>
        <dbReference type="ARBA" id="ARBA00037974"/>
    </source>
</evidence>
<dbReference type="PANTHER" id="PTHR43525">
    <property type="entry name" value="PROTEIN MALY"/>
    <property type="match status" value="1"/>
</dbReference>
<dbReference type="PANTHER" id="PTHR43525:SF1">
    <property type="entry name" value="PROTEIN MALY"/>
    <property type="match status" value="1"/>
</dbReference>
<evidence type="ECO:0000313" key="7">
    <source>
        <dbReference type="EMBL" id="BCD33698.1"/>
    </source>
</evidence>
<sequence>MRLDTFDLATLSRRDGEKWSSAPEGVLPAWVADMDFPVPPAVRRALLHRIDTDLGYPAWYDESEGGPLGEVFAQRMRQRFAFEADPAHVRLFTDVNQAMQIALHLGTAPGDPVAVHTPACPPFLDVLTKLDRPPRTVPIRRAGGEWDPDIDRLIAELRGAADGGCRALLLVNPHNPTGRVLRRDELLALAEVVVERDLLVISDEVHAELTYDGAVHIPFASLSEEVAARTVTVTSGSKAFNLAGARCAVAHIGVKTLRDAVDAHRGLLFGQVGALGVDALKAAWSEGDEWLAGVREVLARNRLRVAEALPEGIGFVPPEATFLAWLDCRALGVGDDPSAFFQDQGKLMLFRGADFGPEGRGFARLNFATSPPVLEELLRRMRTAVERRRGGSAHRGDHDTWPI</sequence>
<dbReference type="EMBL" id="LC535008">
    <property type="protein sequence ID" value="BCD33698.1"/>
    <property type="molecule type" value="Genomic_DNA"/>
</dbReference>
<keyword evidence="4" id="KW-0456">Lyase</keyword>
<reference evidence="7" key="1">
    <citation type="submission" date="2020-03" db="EMBL/GenBank/DDBJ databases">
        <title>Biosynthetic gene cluster for putative Q6402A.</title>
        <authorList>
            <person name="Maruyama C."/>
        </authorList>
    </citation>
    <scope>NUCLEOTIDE SEQUENCE</scope>
    <source>
        <strain evidence="7">4521-SVS3</strain>
    </source>
</reference>
<protein>
    <recommendedName>
        <fullName evidence="2">cysteine-S-conjugate beta-lyase</fullName>
        <ecNumber evidence="2">4.4.1.13</ecNumber>
    </recommendedName>
</protein>
<evidence type="ECO:0000256" key="3">
    <source>
        <dbReference type="ARBA" id="ARBA00022898"/>
    </source>
</evidence>
<dbReference type="InterPro" id="IPR015421">
    <property type="entry name" value="PyrdxlP-dep_Trfase_major"/>
</dbReference>
<feature type="domain" description="Aminotransferase class I/classII large" evidence="6">
    <location>
        <begin position="82"/>
        <end position="380"/>
    </location>
</feature>
<dbReference type="GO" id="GO:0047804">
    <property type="term" value="F:cysteine-S-conjugate beta-lyase activity"/>
    <property type="evidence" value="ECO:0007669"/>
    <property type="project" value="UniProtKB-EC"/>
</dbReference>
<evidence type="ECO:0000256" key="1">
    <source>
        <dbReference type="ARBA" id="ARBA00001933"/>
    </source>
</evidence>
<evidence type="ECO:0000256" key="4">
    <source>
        <dbReference type="ARBA" id="ARBA00023239"/>
    </source>
</evidence>
<dbReference type="InterPro" id="IPR051798">
    <property type="entry name" value="Class-II_PLP-Dep_Aminotrans"/>
</dbReference>
<dbReference type="Pfam" id="PF00155">
    <property type="entry name" value="Aminotran_1_2"/>
    <property type="match status" value="1"/>
</dbReference>
<keyword evidence="7" id="KW-0032">Aminotransferase</keyword>
<dbReference type="Gene3D" id="3.40.640.10">
    <property type="entry name" value="Type I PLP-dependent aspartate aminotransferase-like (Major domain)"/>
    <property type="match status" value="1"/>
</dbReference>
<keyword evidence="7" id="KW-0808">Transferase</keyword>
<dbReference type="GO" id="GO:0030170">
    <property type="term" value="F:pyridoxal phosphate binding"/>
    <property type="evidence" value="ECO:0007669"/>
    <property type="project" value="InterPro"/>
</dbReference>
<dbReference type="GO" id="GO:0008483">
    <property type="term" value="F:transaminase activity"/>
    <property type="evidence" value="ECO:0007669"/>
    <property type="project" value="UniProtKB-KW"/>
</dbReference>
<evidence type="ECO:0000256" key="2">
    <source>
        <dbReference type="ARBA" id="ARBA00012224"/>
    </source>
</evidence>
<name>A0A6F8Z2J5_STRVO</name>
<dbReference type="InterPro" id="IPR015422">
    <property type="entry name" value="PyrdxlP-dep_Trfase_small"/>
</dbReference>
<dbReference type="CDD" id="cd00609">
    <property type="entry name" value="AAT_like"/>
    <property type="match status" value="1"/>
</dbReference>
<accession>A0A6F8Z2J5</accession>
<comment type="cofactor">
    <cofactor evidence="1">
        <name>pyridoxal 5'-phosphate</name>
        <dbReference type="ChEBI" id="CHEBI:597326"/>
    </cofactor>
</comment>
<dbReference type="Gene3D" id="3.90.1150.10">
    <property type="entry name" value="Aspartate Aminotransferase, domain 1"/>
    <property type="match status" value="1"/>
</dbReference>